<dbReference type="Gene3D" id="3.20.20.140">
    <property type="entry name" value="Metal-dependent hydrolases"/>
    <property type="match status" value="1"/>
</dbReference>
<evidence type="ECO:0000256" key="1">
    <source>
        <dbReference type="ARBA" id="ARBA00004970"/>
    </source>
</evidence>
<reference evidence="10 11" key="1">
    <citation type="journal article" date="2010" name="Stand. Genomic Sci.">
        <title>Complete genome sequence of Coraliomargarita akajimensis type strain (04OKA010-24).</title>
        <authorList>
            <person name="Mavromatis K."/>
            <person name="Abt B."/>
            <person name="Brambilla E."/>
            <person name="Lapidus A."/>
            <person name="Copeland A."/>
            <person name="Deshpande S."/>
            <person name="Nolan M."/>
            <person name="Lucas S."/>
            <person name="Tice H."/>
            <person name="Cheng J.F."/>
            <person name="Han C."/>
            <person name="Detter J.C."/>
            <person name="Woyke T."/>
            <person name="Goodwin L."/>
            <person name="Pitluck S."/>
            <person name="Held B."/>
            <person name="Brettin T."/>
            <person name="Tapia R."/>
            <person name="Ivanova N."/>
            <person name="Mikhailova N."/>
            <person name="Pati A."/>
            <person name="Liolios K."/>
            <person name="Chen A."/>
            <person name="Palaniappan K."/>
            <person name="Land M."/>
            <person name="Hauser L."/>
            <person name="Chang Y.J."/>
            <person name="Jeffries C.D."/>
            <person name="Rohde M."/>
            <person name="Goker M."/>
            <person name="Bristow J."/>
            <person name="Eisen J.A."/>
            <person name="Markowitz V."/>
            <person name="Hugenholtz P."/>
            <person name="Klenk H.P."/>
            <person name="Kyrpides N.C."/>
        </authorList>
    </citation>
    <scope>NUCLEOTIDE SEQUENCE [LARGE SCALE GENOMIC DNA]</scope>
    <source>
        <strain evidence="11">DSM 45221 / IAM 15411 / JCM 23193 / KCTC 12865</strain>
    </source>
</reference>
<evidence type="ECO:0000256" key="6">
    <source>
        <dbReference type="ARBA" id="ARBA00023102"/>
    </source>
</evidence>
<dbReference type="Pfam" id="PF02811">
    <property type="entry name" value="PHP"/>
    <property type="match status" value="1"/>
</dbReference>
<evidence type="ECO:0000259" key="9">
    <source>
        <dbReference type="Pfam" id="PF02811"/>
    </source>
</evidence>
<evidence type="ECO:0000256" key="4">
    <source>
        <dbReference type="ARBA" id="ARBA00022605"/>
    </source>
</evidence>
<dbReference type="STRING" id="583355.Caka_1811"/>
<proteinExistence type="inferred from homology"/>
<comment type="pathway">
    <text evidence="1 8">Amino-acid biosynthesis; L-histidine biosynthesis; L-histidine from 5-phospho-alpha-D-ribose 1-diphosphate: step 8/9.</text>
</comment>
<dbReference type="Proteomes" id="UP000000925">
    <property type="component" value="Chromosome"/>
</dbReference>
<evidence type="ECO:0000313" key="10">
    <source>
        <dbReference type="EMBL" id="ADE54830.1"/>
    </source>
</evidence>
<dbReference type="InterPro" id="IPR016195">
    <property type="entry name" value="Pol/histidinol_Pase-like"/>
</dbReference>
<keyword evidence="5 8" id="KW-0378">Hydrolase</keyword>
<keyword evidence="6 8" id="KW-0368">Histidine biosynthesis</keyword>
<evidence type="ECO:0000256" key="7">
    <source>
        <dbReference type="ARBA" id="ARBA00049158"/>
    </source>
</evidence>
<dbReference type="CDD" id="cd12110">
    <property type="entry name" value="PHP_HisPPase_Hisj_like"/>
    <property type="match status" value="1"/>
</dbReference>
<dbReference type="EC" id="3.1.3.15" evidence="3 8"/>
<keyword evidence="11" id="KW-1185">Reference proteome</keyword>
<dbReference type="AlphaFoldDB" id="D5EK81"/>
<name>D5EK81_CORAD</name>
<gene>
    <name evidence="10" type="ordered locus">Caka_1811</name>
</gene>
<feature type="domain" description="PHP" evidence="9">
    <location>
        <begin position="4"/>
        <end position="199"/>
    </location>
</feature>
<dbReference type="EMBL" id="CP001998">
    <property type="protein sequence ID" value="ADE54830.1"/>
    <property type="molecule type" value="Genomic_DNA"/>
</dbReference>
<protein>
    <recommendedName>
        <fullName evidence="3 8">Histidinol-phosphatase</fullName>
        <shortName evidence="8">HolPase</shortName>
        <ecNumber evidence="3 8">3.1.3.15</ecNumber>
    </recommendedName>
</protein>
<evidence type="ECO:0000256" key="5">
    <source>
        <dbReference type="ARBA" id="ARBA00022801"/>
    </source>
</evidence>
<dbReference type="GO" id="GO:0004401">
    <property type="term" value="F:histidinol-phosphatase activity"/>
    <property type="evidence" value="ECO:0007669"/>
    <property type="project" value="UniProtKB-UniRule"/>
</dbReference>
<evidence type="ECO:0000313" key="11">
    <source>
        <dbReference type="Proteomes" id="UP000000925"/>
    </source>
</evidence>
<dbReference type="NCBIfam" id="TIGR01856">
    <property type="entry name" value="hisJ_fam"/>
    <property type="match status" value="1"/>
</dbReference>
<sequence>MKIDCHMHTPLCGHAIGAPLEYAMVALEQEIDLITITCHIPMEWGPFGQAGIRMRRDQIESYRTLVHDTAQRAQDFGVEVLCGIEAEVFPNETHMESMDEILQGYEWDFVLGSLHAQCQSYLLWLKEHKVKDDALAIDCYFRHLIDGVQSGRYDSMSHPDVIRTYGVVQEFNPAEHEEVIRDFLRAVVEQDICIEVNTSGLNKGDYEVHPDPMILDWASEMGVKLTIGSDSHQPRSVGQHFSTVVPMLRHKGFRDLHYHRRRERIRIDLPEYS</sequence>
<dbReference type="HOGENOM" id="CLU_054611_2_0_0"/>
<comment type="catalytic activity">
    <reaction evidence="7 8">
        <text>L-histidinol phosphate + H2O = L-histidinol + phosphate</text>
        <dbReference type="Rhea" id="RHEA:14465"/>
        <dbReference type="ChEBI" id="CHEBI:15377"/>
        <dbReference type="ChEBI" id="CHEBI:43474"/>
        <dbReference type="ChEBI" id="CHEBI:57699"/>
        <dbReference type="ChEBI" id="CHEBI:57980"/>
        <dbReference type="EC" id="3.1.3.15"/>
    </reaction>
</comment>
<organism evidence="10 11">
    <name type="scientific">Coraliomargarita akajimensis (strain DSM 45221 / IAM 15411 / JCM 23193 / KCTC 12865 / 04OKA010-24)</name>
    <dbReference type="NCBI Taxonomy" id="583355"/>
    <lineage>
        <taxon>Bacteria</taxon>
        <taxon>Pseudomonadati</taxon>
        <taxon>Verrucomicrobiota</taxon>
        <taxon>Opitutia</taxon>
        <taxon>Puniceicoccales</taxon>
        <taxon>Coraliomargaritaceae</taxon>
        <taxon>Coraliomargarita</taxon>
    </lineage>
</organism>
<evidence type="ECO:0000256" key="3">
    <source>
        <dbReference type="ARBA" id="ARBA00013085"/>
    </source>
</evidence>
<dbReference type="GO" id="GO:0000105">
    <property type="term" value="P:L-histidine biosynthetic process"/>
    <property type="evidence" value="ECO:0007669"/>
    <property type="project" value="UniProtKB-UniRule"/>
</dbReference>
<evidence type="ECO:0000256" key="8">
    <source>
        <dbReference type="RuleBase" id="RU366003"/>
    </source>
</evidence>
<comment type="similarity">
    <text evidence="2 8">Belongs to the PHP hydrolase family. HisK subfamily.</text>
</comment>
<dbReference type="KEGG" id="caa:Caka_1811"/>
<evidence type="ECO:0000256" key="2">
    <source>
        <dbReference type="ARBA" id="ARBA00009152"/>
    </source>
</evidence>
<dbReference type="eggNOG" id="COG1387">
    <property type="taxonomic scope" value="Bacteria"/>
</dbReference>
<keyword evidence="4 8" id="KW-0028">Amino-acid biosynthesis</keyword>
<dbReference type="PANTHER" id="PTHR21039:SF0">
    <property type="entry name" value="HISTIDINOL-PHOSPHATASE"/>
    <property type="match status" value="1"/>
</dbReference>
<dbReference type="InterPro" id="IPR010140">
    <property type="entry name" value="Histidinol_P_phosphatase_HisJ"/>
</dbReference>
<dbReference type="InterPro" id="IPR004013">
    <property type="entry name" value="PHP_dom"/>
</dbReference>
<dbReference type="SUPFAM" id="SSF89550">
    <property type="entry name" value="PHP domain-like"/>
    <property type="match status" value="1"/>
</dbReference>
<dbReference type="PANTHER" id="PTHR21039">
    <property type="entry name" value="HISTIDINOL PHOSPHATASE-RELATED"/>
    <property type="match status" value="1"/>
</dbReference>
<dbReference type="GO" id="GO:0005737">
    <property type="term" value="C:cytoplasm"/>
    <property type="evidence" value="ECO:0007669"/>
    <property type="project" value="TreeGrafter"/>
</dbReference>
<dbReference type="UniPathway" id="UPA00031">
    <property type="reaction ID" value="UER00013"/>
</dbReference>
<accession>D5EK81</accession>